<reference evidence="4 5" key="1">
    <citation type="submission" date="2023-07" db="EMBL/GenBank/DDBJ databases">
        <title>Genomic Encyclopedia of Type Strains, Phase IV (KMG-IV): sequencing the most valuable type-strain genomes for metagenomic binning, comparative biology and taxonomic classification.</title>
        <authorList>
            <person name="Goeker M."/>
        </authorList>
    </citation>
    <scope>NUCLEOTIDE SEQUENCE [LARGE SCALE GENOMIC DNA]</scope>
    <source>
        <strain evidence="4 5">DSM 17723</strain>
    </source>
</reference>
<comment type="caution">
    <text evidence="4">The sequence shown here is derived from an EMBL/GenBank/DDBJ whole genome shotgun (WGS) entry which is preliminary data.</text>
</comment>
<organism evidence="4 5">
    <name type="scientific">Metabacillus niabensis</name>
    <dbReference type="NCBI Taxonomy" id="324854"/>
    <lineage>
        <taxon>Bacteria</taxon>
        <taxon>Bacillati</taxon>
        <taxon>Bacillota</taxon>
        <taxon>Bacilli</taxon>
        <taxon>Bacillales</taxon>
        <taxon>Bacillaceae</taxon>
        <taxon>Metabacillus</taxon>
    </lineage>
</organism>
<evidence type="ECO:0000256" key="2">
    <source>
        <dbReference type="PROSITE-ProRule" id="PRU01248"/>
    </source>
</evidence>
<accession>A0ABT9YYA1</accession>
<proteinExistence type="predicted"/>
<dbReference type="Gene3D" id="1.10.150.130">
    <property type="match status" value="1"/>
</dbReference>
<evidence type="ECO:0000313" key="5">
    <source>
        <dbReference type="Proteomes" id="UP001232245"/>
    </source>
</evidence>
<protein>
    <submittedName>
        <fullName evidence="4">Site-specific recombinase XerD</fullName>
    </submittedName>
</protein>
<sequence length="130" mass="15572">MKLFRVYLEKELKITDINKVKSVHIRQYVKYLRERGKYTVVSSEKSRKINHPDHRHDFNKSISESTVANYLRNIKVVFNLFESEREIKINPVSNIKNIKPKRKQKALLDVEEIRRGLESTLDLTVFHSYR</sequence>
<dbReference type="EMBL" id="JAUSTZ010000002">
    <property type="protein sequence ID" value="MDQ0224966.1"/>
    <property type="molecule type" value="Genomic_DNA"/>
</dbReference>
<keyword evidence="5" id="KW-1185">Reference proteome</keyword>
<evidence type="ECO:0000313" key="4">
    <source>
        <dbReference type="EMBL" id="MDQ0224966.1"/>
    </source>
</evidence>
<gene>
    <name evidence="4" type="ORF">J2S02_001295</name>
</gene>
<keyword evidence="1 2" id="KW-0238">DNA-binding</keyword>
<dbReference type="Proteomes" id="UP001232245">
    <property type="component" value="Unassembled WGS sequence"/>
</dbReference>
<dbReference type="InterPro" id="IPR011010">
    <property type="entry name" value="DNA_brk_join_enz"/>
</dbReference>
<dbReference type="InterPro" id="IPR044068">
    <property type="entry name" value="CB"/>
</dbReference>
<dbReference type="InterPro" id="IPR010998">
    <property type="entry name" value="Integrase_recombinase_N"/>
</dbReference>
<name>A0ABT9YYA1_9BACI</name>
<dbReference type="SUPFAM" id="SSF56349">
    <property type="entry name" value="DNA breaking-rejoining enzymes"/>
    <property type="match status" value="1"/>
</dbReference>
<evidence type="ECO:0000259" key="3">
    <source>
        <dbReference type="PROSITE" id="PS51900"/>
    </source>
</evidence>
<evidence type="ECO:0000256" key="1">
    <source>
        <dbReference type="ARBA" id="ARBA00023125"/>
    </source>
</evidence>
<feature type="domain" description="Core-binding (CB)" evidence="3">
    <location>
        <begin position="1"/>
        <end position="82"/>
    </location>
</feature>
<dbReference type="PROSITE" id="PS51900">
    <property type="entry name" value="CB"/>
    <property type="match status" value="1"/>
</dbReference>